<dbReference type="OrthoDB" id="9787650at2"/>
<keyword evidence="3" id="KW-1185">Reference proteome</keyword>
<sequence>MSVLELPALKLVDCEAGPASQYAPVRYDLVVLVSGYACRRYLQWQLGLDYPRTDAQATSRQASATASPARAAWPPDTLAATVGQASARILYDSAVVPGSAIIHPAADQSADSEHLWQQLLPRMDRIRRVLIVRGESGREWLADRLEQAGASVDKLALYRREAARWSAEEGVMLHQAMSAPQPCVVLLTSREGVDAALANGRRLALDGLWASARFVVVHERIADYLQSRLPPSGKAALPMVKISQPGDDALFESILEMASCQASS</sequence>
<dbReference type="EMBL" id="JACCEW010000002">
    <property type="protein sequence ID" value="NYT36927.1"/>
    <property type="molecule type" value="Genomic_DNA"/>
</dbReference>
<reference evidence="2 3" key="1">
    <citation type="submission" date="2020-07" db="EMBL/GenBank/DDBJ databases">
        <title>Taxonomic revisions and descriptions of new bacterial species based on genomic comparisons in the high-G+C-content subgroup of the family Alcaligenaceae.</title>
        <authorList>
            <person name="Szabo A."/>
            <person name="Felfoldi T."/>
        </authorList>
    </citation>
    <scope>NUCLEOTIDE SEQUENCE [LARGE SCALE GENOMIC DNA]</scope>
    <source>
        <strain evidence="2 3">DSM 25264</strain>
    </source>
</reference>
<dbReference type="InterPro" id="IPR036108">
    <property type="entry name" value="4pyrrol_syn_uPrphyn_synt_sf"/>
</dbReference>
<evidence type="ECO:0000259" key="1">
    <source>
        <dbReference type="Pfam" id="PF02602"/>
    </source>
</evidence>
<organism evidence="2 3">
    <name type="scientific">Allopusillimonas soli</name>
    <dbReference type="NCBI Taxonomy" id="659016"/>
    <lineage>
        <taxon>Bacteria</taxon>
        <taxon>Pseudomonadati</taxon>
        <taxon>Pseudomonadota</taxon>
        <taxon>Betaproteobacteria</taxon>
        <taxon>Burkholderiales</taxon>
        <taxon>Alcaligenaceae</taxon>
        <taxon>Allopusillimonas</taxon>
    </lineage>
</organism>
<gene>
    <name evidence="2" type="ORF">H0A68_08585</name>
</gene>
<feature type="domain" description="Tetrapyrrole biosynthesis uroporphyrinogen III synthase" evidence="1">
    <location>
        <begin position="3"/>
        <end position="227"/>
    </location>
</feature>
<evidence type="ECO:0000313" key="3">
    <source>
        <dbReference type="Proteomes" id="UP000580517"/>
    </source>
</evidence>
<dbReference type="Gene3D" id="3.40.50.10090">
    <property type="match status" value="2"/>
</dbReference>
<evidence type="ECO:0000313" key="2">
    <source>
        <dbReference type="EMBL" id="NYT36927.1"/>
    </source>
</evidence>
<dbReference type="AlphaFoldDB" id="A0A853FAC1"/>
<dbReference type="CDD" id="cd06578">
    <property type="entry name" value="HemD"/>
    <property type="match status" value="1"/>
</dbReference>
<dbReference type="SUPFAM" id="SSF69618">
    <property type="entry name" value="HemD-like"/>
    <property type="match status" value="1"/>
</dbReference>
<dbReference type="GO" id="GO:0033014">
    <property type="term" value="P:tetrapyrrole biosynthetic process"/>
    <property type="evidence" value="ECO:0007669"/>
    <property type="project" value="InterPro"/>
</dbReference>
<proteinExistence type="predicted"/>
<dbReference type="InterPro" id="IPR003754">
    <property type="entry name" value="4pyrrol_synth_uPrphyn_synth"/>
</dbReference>
<protein>
    <submittedName>
        <fullName evidence="2">Uroporphyrinogen-III synthase</fullName>
    </submittedName>
</protein>
<dbReference type="Proteomes" id="UP000580517">
    <property type="component" value="Unassembled WGS sequence"/>
</dbReference>
<name>A0A853FAC1_9BURK</name>
<dbReference type="GO" id="GO:0004852">
    <property type="term" value="F:uroporphyrinogen-III synthase activity"/>
    <property type="evidence" value="ECO:0007669"/>
    <property type="project" value="InterPro"/>
</dbReference>
<dbReference type="Pfam" id="PF02602">
    <property type="entry name" value="HEM4"/>
    <property type="match status" value="1"/>
</dbReference>
<comment type="caution">
    <text evidence="2">The sequence shown here is derived from an EMBL/GenBank/DDBJ whole genome shotgun (WGS) entry which is preliminary data.</text>
</comment>
<accession>A0A853FAC1</accession>